<comment type="pathway">
    <text evidence="11">Sulfur metabolism; glutathione metabolism.</text>
</comment>
<reference evidence="13" key="1">
    <citation type="submission" date="2016-11" db="EMBL/GenBank/DDBJ databases">
        <authorList>
            <person name="Varghese N."/>
            <person name="Submissions S."/>
        </authorList>
    </citation>
    <scope>NUCLEOTIDE SEQUENCE [LARGE SCALE GENOMIC DNA]</scope>
    <source>
        <strain evidence="13">DSM 22212</strain>
    </source>
</reference>
<keyword evidence="5 11" id="KW-0378">Hydrolase</keyword>
<evidence type="ECO:0000256" key="11">
    <source>
        <dbReference type="RuleBase" id="RU368036"/>
    </source>
</evidence>
<feature type="binding site" evidence="10">
    <location>
        <position position="457"/>
    </location>
    <ligand>
        <name>L-glutamate</name>
        <dbReference type="ChEBI" id="CHEBI:29985"/>
    </ligand>
</feature>
<evidence type="ECO:0000256" key="8">
    <source>
        <dbReference type="ARBA" id="ARBA00047417"/>
    </source>
</evidence>
<dbReference type="SUPFAM" id="SSF56235">
    <property type="entry name" value="N-terminal nucleophile aminohydrolases (Ntn hydrolases)"/>
    <property type="match status" value="1"/>
</dbReference>
<evidence type="ECO:0000313" key="13">
    <source>
        <dbReference type="Proteomes" id="UP000185812"/>
    </source>
</evidence>
<dbReference type="Proteomes" id="UP000185812">
    <property type="component" value="Unassembled WGS sequence"/>
</dbReference>
<feature type="binding site" evidence="10">
    <location>
        <begin position="433"/>
        <end position="435"/>
    </location>
    <ligand>
        <name>L-glutamate</name>
        <dbReference type="ChEBI" id="CHEBI:29985"/>
    </ligand>
</feature>
<keyword evidence="13" id="KW-1185">Reference proteome</keyword>
<accession>A0A1M6TF65</accession>
<dbReference type="EC" id="2.3.2.2" evidence="11"/>
<evidence type="ECO:0000256" key="3">
    <source>
        <dbReference type="ARBA" id="ARBA00009381"/>
    </source>
</evidence>
<dbReference type="EC" id="3.4.19.13" evidence="11"/>
<proteinExistence type="inferred from homology"/>
<evidence type="ECO:0000256" key="2">
    <source>
        <dbReference type="ARBA" id="ARBA00001089"/>
    </source>
</evidence>
<dbReference type="NCBIfam" id="TIGR00066">
    <property type="entry name" value="g_glut_trans"/>
    <property type="match status" value="1"/>
</dbReference>
<keyword evidence="6 11" id="KW-0865">Zymogen</keyword>
<dbReference type="InterPro" id="IPR043137">
    <property type="entry name" value="GGT_ssub_C"/>
</dbReference>
<keyword evidence="4 11" id="KW-0808">Transferase</keyword>
<evidence type="ECO:0000256" key="7">
    <source>
        <dbReference type="ARBA" id="ARBA00023315"/>
    </source>
</evidence>
<dbReference type="AlphaFoldDB" id="A0A1M6TF65"/>
<name>A0A1M6TF65_9BACT</name>
<comment type="PTM">
    <text evidence="11">Cleaved by autocatalysis into a large and a small subunit.</text>
</comment>
<comment type="subunit">
    <text evidence="11">This enzyme consists of two polypeptide chains, which are synthesized in precursor form from a single polypeptide.</text>
</comment>
<feature type="binding site" evidence="10">
    <location>
        <position position="509"/>
    </location>
    <ligand>
        <name>L-glutamate</name>
        <dbReference type="ChEBI" id="CHEBI:29985"/>
    </ligand>
</feature>
<feature type="active site" description="Nucleophile" evidence="9">
    <location>
        <position position="415"/>
    </location>
</feature>
<evidence type="ECO:0000256" key="9">
    <source>
        <dbReference type="PIRSR" id="PIRSR600101-1"/>
    </source>
</evidence>
<protein>
    <recommendedName>
        <fullName evidence="11">Glutathione hydrolase proenzyme</fullName>
        <ecNumber evidence="11">2.3.2.2</ecNumber>
        <ecNumber evidence="11">3.4.19.13</ecNumber>
    </recommendedName>
    <component>
        <recommendedName>
            <fullName evidence="11">Glutathione hydrolase large chain</fullName>
        </recommendedName>
    </component>
    <component>
        <recommendedName>
            <fullName evidence="11">Glutathione hydrolase small chain</fullName>
        </recommendedName>
    </component>
</protein>
<dbReference type="PROSITE" id="PS00462">
    <property type="entry name" value="G_GLU_TRANSPEPTIDASE"/>
    <property type="match status" value="1"/>
</dbReference>
<keyword evidence="7 11" id="KW-0012">Acyltransferase</keyword>
<comment type="similarity">
    <text evidence="3 11">Belongs to the gamma-glutamyltransferase family.</text>
</comment>
<dbReference type="Gene3D" id="1.10.246.130">
    <property type="match status" value="1"/>
</dbReference>
<dbReference type="InterPro" id="IPR000101">
    <property type="entry name" value="GGT_peptidase"/>
</dbReference>
<comment type="catalytic activity">
    <reaction evidence="8 11">
        <text>an N-terminal (5-L-glutamyl)-[peptide] + an alpha-amino acid = 5-L-glutamyl amino acid + an N-terminal L-alpha-aminoacyl-[peptide]</text>
        <dbReference type="Rhea" id="RHEA:23904"/>
        <dbReference type="Rhea" id="RHEA-COMP:9780"/>
        <dbReference type="Rhea" id="RHEA-COMP:9795"/>
        <dbReference type="ChEBI" id="CHEBI:77644"/>
        <dbReference type="ChEBI" id="CHEBI:78597"/>
        <dbReference type="ChEBI" id="CHEBI:78599"/>
        <dbReference type="ChEBI" id="CHEBI:78608"/>
        <dbReference type="EC" id="2.3.2.2"/>
    </reaction>
</comment>
<comment type="catalytic activity">
    <reaction evidence="1 11">
        <text>an S-substituted glutathione + H2O = an S-substituted L-cysteinylglycine + L-glutamate</text>
        <dbReference type="Rhea" id="RHEA:59468"/>
        <dbReference type="ChEBI" id="CHEBI:15377"/>
        <dbReference type="ChEBI" id="CHEBI:29985"/>
        <dbReference type="ChEBI" id="CHEBI:90779"/>
        <dbReference type="ChEBI" id="CHEBI:143103"/>
        <dbReference type="EC" id="3.4.19.13"/>
    </reaction>
</comment>
<dbReference type="EMBL" id="FRAU01000004">
    <property type="protein sequence ID" value="SHK55655.1"/>
    <property type="molecule type" value="Genomic_DNA"/>
</dbReference>
<dbReference type="InterPro" id="IPR055262">
    <property type="entry name" value="GGT_CS"/>
</dbReference>
<feature type="binding site" evidence="10">
    <location>
        <begin position="486"/>
        <end position="487"/>
    </location>
    <ligand>
        <name>L-glutamate</name>
        <dbReference type="ChEBI" id="CHEBI:29985"/>
    </ligand>
</feature>
<dbReference type="GO" id="GO:0006751">
    <property type="term" value="P:glutathione catabolic process"/>
    <property type="evidence" value="ECO:0007669"/>
    <property type="project" value="UniProtKB-UniRule"/>
</dbReference>
<evidence type="ECO:0000256" key="5">
    <source>
        <dbReference type="ARBA" id="ARBA00022801"/>
    </source>
</evidence>
<organism evidence="12 13">
    <name type="scientific">Rhodothermus profundi</name>
    <dbReference type="NCBI Taxonomy" id="633813"/>
    <lineage>
        <taxon>Bacteria</taxon>
        <taxon>Pseudomonadati</taxon>
        <taxon>Rhodothermota</taxon>
        <taxon>Rhodothermia</taxon>
        <taxon>Rhodothermales</taxon>
        <taxon>Rhodothermaceae</taxon>
        <taxon>Rhodothermus</taxon>
    </lineage>
</organism>
<dbReference type="STRING" id="633813.SAMN04488087_1373"/>
<dbReference type="GO" id="GO:0006750">
    <property type="term" value="P:glutathione biosynthetic process"/>
    <property type="evidence" value="ECO:0007669"/>
    <property type="project" value="UniProtKB-KW"/>
</dbReference>
<dbReference type="Pfam" id="PF01019">
    <property type="entry name" value="G_glu_transpept"/>
    <property type="match status" value="1"/>
</dbReference>
<dbReference type="Gene3D" id="3.60.20.40">
    <property type="match status" value="1"/>
</dbReference>
<dbReference type="GO" id="GO:0103068">
    <property type="term" value="F:leukotriene C4 gamma-glutamyl transferase activity"/>
    <property type="evidence" value="ECO:0007669"/>
    <property type="project" value="UniProtKB-EC"/>
</dbReference>
<keyword evidence="11" id="KW-0317">Glutathione biosynthesis</keyword>
<dbReference type="InterPro" id="IPR043138">
    <property type="entry name" value="GGT_lsub"/>
</dbReference>
<dbReference type="PANTHER" id="PTHR43199:SF1">
    <property type="entry name" value="GLUTATHIONE HYDROLASE PROENZYME"/>
    <property type="match status" value="1"/>
</dbReference>
<evidence type="ECO:0000313" key="12">
    <source>
        <dbReference type="EMBL" id="SHK55655.1"/>
    </source>
</evidence>
<evidence type="ECO:0000256" key="1">
    <source>
        <dbReference type="ARBA" id="ARBA00001049"/>
    </source>
</evidence>
<dbReference type="PRINTS" id="PR01210">
    <property type="entry name" value="GGTRANSPTASE"/>
</dbReference>
<comment type="catalytic activity">
    <reaction evidence="2 11">
        <text>glutathione + H2O = L-cysteinylglycine + L-glutamate</text>
        <dbReference type="Rhea" id="RHEA:28807"/>
        <dbReference type="ChEBI" id="CHEBI:15377"/>
        <dbReference type="ChEBI" id="CHEBI:29985"/>
        <dbReference type="ChEBI" id="CHEBI:57925"/>
        <dbReference type="ChEBI" id="CHEBI:61694"/>
        <dbReference type="EC" id="3.4.19.13"/>
    </reaction>
</comment>
<dbReference type="InterPro" id="IPR051792">
    <property type="entry name" value="GGT_bact"/>
</dbReference>
<feature type="binding site" evidence="10">
    <location>
        <position position="140"/>
    </location>
    <ligand>
        <name>L-glutamate</name>
        <dbReference type="ChEBI" id="CHEBI:29985"/>
    </ligand>
</feature>
<evidence type="ECO:0000256" key="6">
    <source>
        <dbReference type="ARBA" id="ARBA00023145"/>
    </source>
</evidence>
<evidence type="ECO:0000256" key="10">
    <source>
        <dbReference type="PIRSR" id="PIRSR600101-2"/>
    </source>
</evidence>
<dbReference type="InterPro" id="IPR029055">
    <property type="entry name" value="Ntn_hydrolases_N"/>
</dbReference>
<dbReference type="UniPathway" id="UPA00204"/>
<dbReference type="GO" id="GO:0036374">
    <property type="term" value="F:glutathione hydrolase activity"/>
    <property type="evidence" value="ECO:0007669"/>
    <property type="project" value="UniProtKB-UniRule"/>
</dbReference>
<evidence type="ECO:0000256" key="4">
    <source>
        <dbReference type="ARBA" id="ARBA00022679"/>
    </source>
</evidence>
<gene>
    <name evidence="12" type="ORF">SAMN04488087_1373</name>
</gene>
<dbReference type="PANTHER" id="PTHR43199">
    <property type="entry name" value="GLUTATHIONE HYDROLASE"/>
    <property type="match status" value="1"/>
</dbReference>
<sequence length="617" mass="68097">MKNHRFNREQRRFYFALLTHLLRFDSVRGNIRSQITRAFCAKKTWLHWLSGLLLLIHGAWAQVGEVPRPYRAYHGLVVSARPEASEAGLEMLRRGGNAIDAAVATGFALAVVHPVAGNLGGGGFMVIRFADGRTTTIDFRETAPQAATRDMFLDEQGQFVPERSQQGYLAVGVPGSVAGLLLAHEKYGRLSRAEVLAPAIRLAEEGFRLTRAQAARFNSFREAFSRYPSTRKYFTKDTPFREGELFVQKDLARTLRRIQQYGAEDFYRGKTADLIVAEMQRGGGLITHEDLAAYRAIERPPVTGTYRGYRIISMGPPSSGGIGLIQLLNAVEPFDIAQMGFGSSATVHLMAEAMRRVYADRAHWLGDPDFVEIPVQGLLRKEYMRQRMADFNPYRADTSQHVTHGDPWAFESQETTHYSVVDNEGNAVSVTTTINGPYGSLVVVDGAGFFLNNEMDDFSAAPGVPNMYGLVGSEANAIAPGKRMLSSMTPTIVEDPEGRLFLILGTPGGSTIITTVFQLILNVIDHGMNIQQAVLAPRVHHQWLPDVLYYERRGLAADVIANLRMRGWKVVERRGTSGRAHAIQVVYGPDELAPLPGITRVYLAGVDPRGEGGAAGY</sequence>